<evidence type="ECO:0000259" key="16">
    <source>
        <dbReference type="Pfam" id="PF02845"/>
    </source>
</evidence>
<evidence type="ECO:0000313" key="17">
    <source>
        <dbReference type="EMBL" id="KAG1303970.1"/>
    </source>
</evidence>
<comment type="subcellular location">
    <subcellularLocation>
        <location evidence="3">Chromosome</location>
        <location evidence="3">Telomere</location>
    </subcellularLocation>
    <subcellularLocation>
        <location evidence="2">Cytoplasm</location>
    </subcellularLocation>
    <subcellularLocation>
        <location evidence="1">Nucleus</location>
    </subcellularLocation>
</comment>
<proteinExistence type="inferred from homology"/>
<feature type="region of interest" description="Disordered" evidence="15">
    <location>
        <begin position="153"/>
        <end position="172"/>
    </location>
</feature>
<feature type="region of interest" description="Disordered" evidence="15">
    <location>
        <begin position="313"/>
        <end position="332"/>
    </location>
</feature>
<evidence type="ECO:0000256" key="5">
    <source>
        <dbReference type="ARBA" id="ARBA00020536"/>
    </source>
</evidence>
<keyword evidence="18" id="KW-1185">Reference proteome</keyword>
<evidence type="ECO:0000256" key="10">
    <source>
        <dbReference type="ARBA" id="ARBA00022843"/>
    </source>
</evidence>
<dbReference type="AlphaFoldDB" id="A0A9P6X392"/>
<dbReference type="Pfam" id="PF02845">
    <property type="entry name" value="CUE"/>
    <property type="match status" value="1"/>
</dbReference>
<evidence type="ECO:0000256" key="9">
    <source>
        <dbReference type="ARBA" id="ARBA00022786"/>
    </source>
</evidence>
<evidence type="ECO:0000256" key="1">
    <source>
        <dbReference type="ARBA" id="ARBA00004123"/>
    </source>
</evidence>
<feature type="domain" description="CUE" evidence="16">
    <location>
        <begin position="18"/>
        <end position="53"/>
    </location>
</feature>
<protein>
    <recommendedName>
        <fullName evidence="5">RNA polymerase II degradation factor 1</fullName>
    </recommendedName>
</protein>
<evidence type="ECO:0000256" key="6">
    <source>
        <dbReference type="ARBA" id="ARBA00022454"/>
    </source>
</evidence>
<dbReference type="SUPFAM" id="SSF46934">
    <property type="entry name" value="UBA-like"/>
    <property type="match status" value="1"/>
</dbReference>
<dbReference type="Proteomes" id="UP000716291">
    <property type="component" value="Unassembled WGS sequence"/>
</dbReference>
<evidence type="ECO:0000256" key="11">
    <source>
        <dbReference type="ARBA" id="ARBA00022895"/>
    </source>
</evidence>
<dbReference type="OrthoDB" id="5396806at2759"/>
<keyword evidence="12" id="KW-0238">DNA-binding</keyword>
<keyword evidence="13" id="KW-0234">DNA repair</keyword>
<feature type="compositionally biased region" description="Polar residues" evidence="15">
    <location>
        <begin position="96"/>
        <end position="122"/>
    </location>
</feature>
<dbReference type="GO" id="GO:0005737">
    <property type="term" value="C:cytoplasm"/>
    <property type="evidence" value="ECO:0007669"/>
    <property type="project" value="UniProtKB-SubCell"/>
</dbReference>
<comment type="caution">
    <text evidence="17">The sequence shown here is derived from an EMBL/GenBank/DDBJ whole genome shotgun (WGS) entry which is preliminary data.</text>
</comment>
<dbReference type="GO" id="GO:0006281">
    <property type="term" value="P:DNA repair"/>
    <property type="evidence" value="ECO:0007669"/>
    <property type="project" value="UniProtKB-KW"/>
</dbReference>
<dbReference type="GO" id="GO:0003677">
    <property type="term" value="F:DNA binding"/>
    <property type="evidence" value="ECO:0007669"/>
    <property type="project" value="UniProtKB-KW"/>
</dbReference>
<evidence type="ECO:0000256" key="8">
    <source>
        <dbReference type="ARBA" id="ARBA00022763"/>
    </source>
</evidence>
<dbReference type="InterPro" id="IPR003892">
    <property type="entry name" value="CUE"/>
</dbReference>
<evidence type="ECO:0000256" key="13">
    <source>
        <dbReference type="ARBA" id="ARBA00023204"/>
    </source>
</evidence>
<feature type="compositionally biased region" description="Polar residues" evidence="15">
    <location>
        <begin position="75"/>
        <end position="89"/>
    </location>
</feature>
<evidence type="ECO:0000256" key="15">
    <source>
        <dbReference type="SAM" id="MobiDB-lite"/>
    </source>
</evidence>
<keyword evidence="14" id="KW-0539">Nucleus</keyword>
<feature type="region of interest" description="Disordered" evidence="15">
    <location>
        <begin position="69"/>
        <end position="122"/>
    </location>
</feature>
<comment type="similarity">
    <text evidence="4">Belongs to the DEF1 family.</text>
</comment>
<gene>
    <name evidence="17" type="ORF">G6F64_009612</name>
</gene>
<accession>A0A9P6X392</accession>
<keyword evidence="9" id="KW-0833">Ubl conjugation pathway</keyword>
<keyword evidence="6" id="KW-0158">Chromosome</keyword>
<evidence type="ECO:0000313" key="18">
    <source>
        <dbReference type="Proteomes" id="UP000716291"/>
    </source>
</evidence>
<keyword evidence="11" id="KW-0779">Telomere</keyword>
<keyword evidence="7" id="KW-0963">Cytoplasm</keyword>
<dbReference type="InterPro" id="IPR009060">
    <property type="entry name" value="UBA-like_sf"/>
</dbReference>
<dbReference type="EMBL" id="JAANQT010001785">
    <property type="protein sequence ID" value="KAG1303970.1"/>
    <property type="molecule type" value="Genomic_DNA"/>
</dbReference>
<keyword evidence="10" id="KW-0832">Ubl conjugation</keyword>
<evidence type="ECO:0000256" key="14">
    <source>
        <dbReference type="ARBA" id="ARBA00023242"/>
    </source>
</evidence>
<dbReference type="InterPro" id="IPR041803">
    <property type="entry name" value="DEF1_CUE"/>
</dbReference>
<evidence type="ECO:0000256" key="7">
    <source>
        <dbReference type="ARBA" id="ARBA00022490"/>
    </source>
</evidence>
<dbReference type="CDD" id="cd14368">
    <property type="entry name" value="CUE_DEF1_like"/>
    <property type="match status" value="1"/>
</dbReference>
<dbReference type="GO" id="GO:0000781">
    <property type="term" value="C:chromosome, telomeric region"/>
    <property type="evidence" value="ECO:0007669"/>
    <property type="project" value="UniProtKB-SubCell"/>
</dbReference>
<dbReference type="GO" id="GO:0005634">
    <property type="term" value="C:nucleus"/>
    <property type="evidence" value="ECO:0007669"/>
    <property type="project" value="UniProtKB-SubCell"/>
</dbReference>
<feature type="compositionally biased region" description="Low complexity" evidence="15">
    <location>
        <begin position="318"/>
        <end position="327"/>
    </location>
</feature>
<sequence length="346" mass="40057">MSTAEKNDFKKLKVEYASQLSMLEELFADWSEEDLLFTLQDANGDLELAIDRISIGQVNQWDEVKTKKSKKEAASVNNNLNKPTISESTIKPKANSIKQRPNSNKKPQSWNNTVKKSMTTDHWSTALTTKSDSWKKVPIKNTPKTWASLLQESSDKAATDEEGTNNNGNNQQRQLLFSNSKEAYNNSNKDNDISLDFHKLNLNEEKQPKITTVNDLFDSIKPKKEEPNTLDYSIYGGFDQQKNSSSMNYYNTPVNNSSNYLFYNQQTLYGNNNAFYPYCLPFNTYQQPSLFSNPSFYSNQYNGNDNIPLLQRGEKQQQRQQQEQQSQNYLNTPMYSYNQQQQYWNQ</sequence>
<keyword evidence="8" id="KW-0227">DNA damage</keyword>
<name>A0A9P6X392_RHIOR</name>
<organism evidence="17 18">
    <name type="scientific">Rhizopus oryzae</name>
    <name type="common">Mucormycosis agent</name>
    <name type="synonym">Rhizopus arrhizus var. delemar</name>
    <dbReference type="NCBI Taxonomy" id="64495"/>
    <lineage>
        <taxon>Eukaryota</taxon>
        <taxon>Fungi</taxon>
        <taxon>Fungi incertae sedis</taxon>
        <taxon>Mucoromycota</taxon>
        <taxon>Mucoromycotina</taxon>
        <taxon>Mucoromycetes</taxon>
        <taxon>Mucorales</taxon>
        <taxon>Mucorineae</taxon>
        <taxon>Rhizopodaceae</taxon>
        <taxon>Rhizopus</taxon>
    </lineage>
</organism>
<evidence type="ECO:0000256" key="2">
    <source>
        <dbReference type="ARBA" id="ARBA00004496"/>
    </source>
</evidence>
<evidence type="ECO:0000256" key="12">
    <source>
        <dbReference type="ARBA" id="ARBA00023125"/>
    </source>
</evidence>
<dbReference type="GO" id="GO:0043130">
    <property type="term" value="F:ubiquitin binding"/>
    <property type="evidence" value="ECO:0007669"/>
    <property type="project" value="InterPro"/>
</dbReference>
<evidence type="ECO:0000256" key="4">
    <source>
        <dbReference type="ARBA" id="ARBA00005491"/>
    </source>
</evidence>
<evidence type="ECO:0000256" key="3">
    <source>
        <dbReference type="ARBA" id="ARBA00004574"/>
    </source>
</evidence>
<reference evidence="17" key="1">
    <citation type="journal article" date="2020" name="Microb. Genom.">
        <title>Genetic diversity of clinical and environmental Mucorales isolates obtained from an investigation of mucormycosis cases among solid organ transplant recipients.</title>
        <authorList>
            <person name="Nguyen M.H."/>
            <person name="Kaul D."/>
            <person name="Muto C."/>
            <person name="Cheng S.J."/>
            <person name="Richter R.A."/>
            <person name="Bruno V.M."/>
            <person name="Liu G."/>
            <person name="Beyhan S."/>
            <person name="Sundermann A.J."/>
            <person name="Mounaud S."/>
            <person name="Pasculle A.W."/>
            <person name="Nierman W.C."/>
            <person name="Driscoll E."/>
            <person name="Cumbie R."/>
            <person name="Clancy C.J."/>
            <person name="Dupont C.L."/>
        </authorList>
    </citation>
    <scope>NUCLEOTIDE SEQUENCE</scope>
    <source>
        <strain evidence="17">GL11</strain>
    </source>
</reference>